<accession>A0A0B7B6R5</accession>
<dbReference type="AlphaFoldDB" id="A0A0B7B6R5"/>
<gene>
    <name evidence="1" type="primary">ORF161517</name>
    <name evidence="2" type="synonym">ORF161522</name>
    <name evidence="3" type="synonym">ORF161527</name>
</gene>
<evidence type="ECO:0000313" key="1">
    <source>
        <dbReference type="EMBL" id="CEK87810.1"/>
    </source>
</evidence>
<organism evidence="1">
    <name type="scientific">Arion vulgaris</name>
    <dbReference type="NCBI Taxonomy" id="1028688"/>
    <lineage>
        <taxon>Eukaryota</taxon>
        <taxon>Metazoa</taxon>
        <taxon>Spiralia</taxon>
        <taxon>Lophotrochozoa</taxon>
        <taxon>Mollusca</taxon>
        <taxon>Gastropoda</taxon>
        <taxon>Heterobranchia</taxon>
        <taxon>Euthyneura</taxon>
        <taxon>Panpulmonata</taxon>
        <taxon>Eupulmonata</taxon>
        <taxon>Stylommatophora</taxon>
        <taxon>Helicina</taxon>
        <taxon>Arionoidea</taxon>
        <taxon>Arionidae</taxon>
        <taxon>Arion</taxon>
    </lineage>
</organism>
<sequence length="106" mass="12276">MLTNKHKMEKMKTCSKVQVYETWYFTQHDLSNMITQTLYKSSGKLITKVGGHVYLIFVPCPYGTILKHIICPPSAISLTLMLALHRYHKNITIAKIFEQLIQDFLS</sequence>
<evidence type="ECO:0000313" key="2">
    <source>
        <dbReference type="EMBL" id="CEK87811.1"/>
    </source>
</evidence>
<name>A0A0B7B6R5_9EUPU</name>
<evidence type="ECO:0000313" key="3">
    <source>
        <dbReference type="EMBL" id="CEK87813.1"/>
    </source>
</evidence>
<dbReference type="EMBL" id="HACG01040946">
    <property type="protein sequence ID" value="CEK87811.1"/>
    <property type="molecule type" value="Transcribed_RNA"/>
</dbReference>
<protein>
    <submittedName>
        <fullName evidence="1">Uncharacterized protein</fullName>
    </submittedName>
</protein>
<dbReference type="EMBL" id="HACG01040948">
    <property type="protein sequence ID" value="CEK87813.1"/>
    <property type="molecule type" value="Transcribed_RNA"/>
</dbReference>
<dbReference type="EMBL" id="HACG01040945">
    <property type="protein sequence ID" value="CEK87810.1"/>
    <property type="molecule type" value="Transcribed_RNA"/>
</dbReference>
<reference evidence="1" key="1">
    <citation type="submission" date="2014-12" db="EMBL/GenBank/DDBJ databases">
        <title>Insight into the proteome of Arion vulgaris.</title>
        <authorList>
            <person name="Aradska J."/>
            <person name="Bulat T."/>
            <person name="Smidak R."/>
            <person name="Sarate P."/>
            <person name="Gangsoo J."/>
            <person name="Sialana F."/>
            <person name="Bilban M."/>
            <person name="Lubec G."/>
        </authorList>
    </citation>
    <scope>NUCLEOTIDE SEQUENCE</scope>
    <source>
        <tissue evidence="1">Skin</tissue>
    </source>
</reference>
<proteinExistence type="predicted"/>